<dbReference type="AlphaFoldDB" id="A0A1F6F1K8"/>
<dbReference type="STRING" id="1798512.A3A39_04450"/>
<dbReference type="Pfam" id="PF03652">
    <property type="entry name" value="RuvX"/>
    <property type="match status" value="1"/>
</dbReference>
<organism evidence="7 8">
    <name type="scientific">Candidatus Kaiserbacteria bacterium RIFCSPLOWO2_01_FULL_54_13</name>
    <dbReference type="NCBI Taxonomy" id="1798512"/>
    <lineage>
        <taxon>Bacteria</taxon>
        <taxon>Candidatus Kaiseribacteriota</taxon>
    </lineage>
</organism>
<dbReference type="HAMAP" id="MF_00651">
    <property type="entry name" value="Nuclease_YqgF"/>
    <property type="match status" value="1"/>
</dbReference>
<dbReference type="EC" id="3.1.-.-" evidence="5"/>
<keyword evidence="2 5" id="KW-0690">Ribosome biogenesis</keyword>
<comment type="caution">
    <text evidence="7">The sequence shown here is derived from an EMBL/GenBank/DDBJ whole genome shotgun (WGS) entry which is preliminary data.</text>
</comment>
<evidence type="ECO:0000256" key="2">
    <source>
        <dbReference type="ARBA" id="ARBA00022517"/>
    </source>
</evidence>
<dbReference type="CDD" id="cd16964">
    <property type="entry name" value="YqgF"/>
    <property type="match status" value="1"/>
</dbReference>
<name>A0A1F6F1K8_9BACT</name>
<feature type="domain" description="YqgF/RNase H-like" evidence="6">
    <location>
        <begin position="1"/>
        <end position="99"/>
    </location>
</feature>
<comment type="subcellular location">
    <subcellularLocation>
        <location evidence="5">Cytoplasm</location>
    </subcellularLocation>
</comment>
<dbReference type="InterPro" id="IPR012337">
    <property type="entry name" value="RNaseH-like_sf"/>
</dbReference>
<dbReference type="SMART" id="SM00732">
    <property type="entry name" value="YqgFc"/>
    <property type="match status" value="1"/>
</dbReference>
<keyword evidence="4 5" id="KW-0378">Hydrolase</keyword>
<protein>
    <recommendedName>
        <fullName evidence="5">Putative pre-16S rRNA nuclease</fullName>
        <ecNumber evidence="5">3.1.-.-</ecNumber>
    </recommendedName>
</protein>
<dbReference type="Gene3D" id="3.30.420.140">
    <property type="entry name" value="YqgF/RNase H-like domain"/>
    <property type="match status" value="1"/>
</dbReference>
<dbReference type="InterPro" id="IPR037027">
    <property type="entry name" value="YqgF/RNaseH-like_dom_sf"/>
</dbReference>
<evidence type="ECO:0000256" key="5">
    <source>
        <dbReference type="HAMAP-Rule" id="MF_00651"/>
    </source>
</evidence>
<dbReference type="EMBL" id="MFLZ01000020">
    <property type="protein sequence ID" value="OGG79746.1"/>
    <property type="molecule type" value="Genomic_DNA"/>
</dbReference>
<dbReference type="PANTHER" id="PTHR33317:SF4">
    <property type="entry name" value="POLYNUCLEOTIDYL TRANSFERASE, RIBONUCLEASE H-LIKE SUPERFAMILY PROTEIN"/>
    <property type="match status" value="1"/>
</dbReference>
<comment type="similarity">
    <text evidence="5">Belongs to the YqgF HJR family.</text>
</comment>
<evidence type="ECO:0000256" key="1">
    <source>
        <dbReference type="ARBA" id="ARBA00022490"/>
    </source>
</evidence>
<dbReference type="Proteomes" id="UP000177372">
    <property type="component" value="Unassembled WGS sequence"/>
</dbReference>
<comment type="function">
    <text evidence="5">Could be a nuclease involved in processing of the 5'-end of pre-16S rRNA.</text>
</comment>
<accession>A0A1F6F1K8</accession>
<keyword evidence="1 5" id="KW-0963">Cytoplasm</keyword>
<dbReference type="PANTHER" id="PTHR33317">
    <property type="entry name" value="POLYNUCLEOTIDYL TRANSFERASE, RIBONUCLEASE H-LIKE SUPERFAMILY PROTEIN"/>
    <property type="match status" value="1"/>
</dbReference>
<evidence type="ECO:0000256" key="3">
    <source>
        <dbReference type="ARBA" id="ARBA00022722"/>
    </source>
</evidence>
<evidence type="ECO:0000259" key="6">
    <source>
        <dbReference type="SMART" id="SM00732"/>
    </source>
</evidence>
<dbReference type="InterPro" id="IPR005227">
    <property type="entry name" value="YqgF"/>
</dbReference>
<dbReference type="GO" id="GO:0000967">
    <property type="term" value="P:rRNA 5'-end processing"/>
    <property type="evidence" value="ECO:0007669"/>
    <property type="project" value="UniProtKB-UniRule"/>
</dbReference>
<dbReference type="InterPro" id="IPR006641">
    <property type="entry name" value="YqgF/RNaseH-like_dom"/>
</dbReference>
<evidence type="ECO:0000313" key="8">
    <source>
        <dbReference type="Proteomes" id="UP000177372"/>
    </source>
</evidence>
<dbReference type="GO" id="GO:0016788">
    <property type="term" value="F:hydrolase activity, acting on ester bonds"/>
    <property type="evidence" value="ECO:0007669"/>
    <property type="project" value="UniProtKB-UniRule"/>
</dbReference>
<evidence type="ECO:0000256" key="4">
    <source>
        <dbReference type="ARBA" id="ARBA00022801"/>
    </source>
</evidence>
<dbReference type="GO" id="GO:0005829">
    <property type="term" value="C:cytosol"/>
    <property type="evidence" value="ECO:0007669"/>
    <property type="project" value="TreeGrafter"/>
</dbReference>
<reference evidence="7 8" key="1">
    <citation type="journal article" date="2016" name="Nat. Commun.">
        <title>Thousands of microbial genomes shed light on interconnected biogeochemical processes in an aquifer system.</title>
        <authorList>
            <person name="Anantharaman K."/>
            <person name="Brown C.T."/>
            <person name="Hug L.A."/>
            <person name="Sharon I."/>
            <person name="Castelle C.J."/>
            <person name="Probst A.J."/>
            <person name="Thomas B.C."/>
            <person name="Singh A."/>
            <person name="Wilkins M.J."/>
            <person name="Karaoz U."/>
            <person name="Brodie E.L."/>
            <person name="Williams K.H."/>
            <person name="Hubbard S.S."/>
            <person name="Banfield J.F."/>
        </authorList>
    </citation>
    <scope>NUCLEOTIDE SEQUENCE [LARGE SCALE GENOMIC DNA]</scope>
</reference>
<dbReference type="GO" id="GO:0004518">
    <property type="term" value="F:nuclease activity"/>
    <property type="evidence" value="ECO:0007669"/>
    <property type="project" value="UniProtKB-KW"/>
</dbReference>
<sequence>MRYLGVDYGSKRVGIAVSDAEGKIAFPRAEFSNDDTLLSSIAKIAAQEGVGKIVVGDTRAFGGGENIITPQVEEFRAQLEKATGIECKFAFEAGSSVEASRYAPEGSEHSNDAAAAFILQRYLDFRKQ</sequence>
<proteinExistence type="inferred from homology"/>
<dbReference type="SUPFAM" id="SSF53098">
    <property type="entry name" value="Ribonuclease H-like"/>
    <property type="match status" value="1"/>
</dbReference>
<gene>
    <name evidence="7" type="ORF">A3A39_04450</name>
</gene>
<keyword evidence="3 5" id="KW-0540">Nuclease</keyword>
<evidence type="ECO:0000313" key="7">
    <source>
        <dbReference type="EMBL" id="OGG79746.1"/>
    </source>
</evidence>